<dbReference type="Proteomes" id="UP000807159">
    <property type="component" value="Chromosome 2"/>
</dbReference>
<reference evidence="3" key="1">
    <citation type="journal article" date="2021" name="J. Hered.">
        <title>Genome Assembly of Salicaceae Populus deltoides (Eastern Cottonwood) I-69 Based on Nanopore Sequencing and Hi-C Technologies.</title>
        <authorList>
            <person name="Bai S."/>
            <person name="Wu H."/>
            <person name="Zhang J."/>
            <person name="Pan Z."/>
            <person name="Zhao W."/>
            <person name="Li Z."/>
            <person name="Tong C."/>
        </authorList>
    </citation>
    <scope>NUCLEOTIDE SEQUENCE</scope>
    <source>
        <tissue evidence="3">Leaf</tissue>
    </source>
</reference>
<evidence type="ECO:0000313" key="3">
    <source>
        <dbReference type="EMBL" id="KAH8516095.1"/>
    </source>
</evidence>
<comment type="caution">
    <text evidence="3">The sequence shown here is derived from an EMBL/GenBank/DDBJ whole genome shotgun (WGS) entry which is preliminary data.</text>
</comment>
<dbReference type="InterPro" id="IPR021099">
    <property type="entry name" value="PORR_domain"/>
</dbReference>
<accession>A0A8T2ZFG8</accession>
<dbReference type="AlphaFoldDB" id="A0A8T2ZFG8"/>
<dbReference type="Pfam" id="PF11955">
    <property type="entry name" value="PORR"/>
    <property type="match status" value="1"/>
</dbReference>
<dbReference type="GO" id="GO:0003723">
    <property type="term" value="F:RNA binding"/>
    <property type="evidence" value="ECO:0007669"/>
    <property type="project" value="InterPro"/>
</dbReference>
<dbReference type="EMBL" id="JACEGQ020000002">
    <property type="protein sequence ID" value="KAH8516095.1"/>
    <property type="molecule type" value="Genomic_DNA"/>
</dbReference>
<organism evidence="3 4">
    <name type="scientific">Populus deltoides</name>
    <name type="common">Eastern poplar</name>
    <name type="synonym">Eastern cottonwood</name>
    <dbReference type="NCBI Taxonomy" id="3696"/>
    <lineage>
        <taxon>Eukaryota</taxon>
        <taxon>Viridiplantae</taxon>
        <taxon>Streptophyta</taxon>
        <taxon>Embryophyta</taxon>
        <taxon>Tracheophyta</taxon>
        <taxon>Spermatophyta</taxon>
        <taxon>Magnoliopsida</taxon>
        <taxon>eudicotyledons</taxon>
        <taxon>Gunneridae</taxon>
        <taxon>Pentapetalae</taxon>
        <taxon>rosids</taxon>
        <taxon>fabids</taxon>
        <taxon>Malpighiales</taxon>
        <taxon>Salicaceae</taxon>
        <taxon>Saliceae</taxon>
        <taxon>Populus</taxon>
    </lineage>
</organism>
<dbReference type="InterPro" id="IPR045040">
    <property type="entry name" value="PORR_fam"/>
</dbReference>
<name>A0A8T2ZFG8_POPDE</name>
<feature type="domain" description="PORR" evidence="2">
    <location>
        <begin position="108"/>
        <end position="430"/>
    </location>
</feature>
<gene>
    <name evidence="3" type="ORF">H0E87_004480</name>
</gene>
<keyword evidence="4" id="KW-1185">Reference proteome</keyword>
<dbReference type="PANTHER" id="PTHR31476:SF14">
    <property type="entry name" value="OS09G0473400 PROTEIN"/>
    <property type="match status" value="1"/>
</dbReference>
<evidence type="ECO:0000256" key="1">
    <source>
        <dbReference type="SAM" id="MobiDB-lite"/>
    </source>
</evidence>
<feature type="region of interest" description="Disordered" evidence="1">
    <location>
        <begin position="81"/>
        <end position="104"/>
    </location>
</feature>
<dbReference type="PANTHER" id="PTHR31476">
    <property type="entry name" value="PROTEIN WHAT'S THIS FACTOR 1 HOMOLOG, CHLOROPLASTIC"/>
    <property type="match status" value="1"/>
</dbReference>
<protein>
    <recommendedName>
        <fullName evidence="2">PORR domain-containing protein</fullName>
    </recommendedName>
</protein>
<evidence type="ECO:0000259" key="2">
    <source>
        <dbReference type="Pfam" id="PF11955"/>
    </source>
</evidence>
<proteinExistence type="predicted"/>
<sequence>MKFFTSIKRPKSPNRKPITAIRSKLTLSPIHLQKSFSMAWRLFLSKSTSSKTLTSLLPQNPTPNPFLSLFSSHFSTSFLVTKTPKKHKKKREKPESPRTRLVQHPSTRIPQFESLLERDSYFRFLTKSKQFLSQQPERILRLDDAGKLHQELGFPRGRKIHRFLQRHPLIFQTYRHTDNKLWVGFTDFMEELLEEEKEIMDSMESDRVNKVRKLLMMSKNKRIPLSKIHHCRLLLGIPDDFRDRVAKYPDYFRIVVESDGKRILELVNWDPSLAVSKLEKEFMVNEEKAKRAFKFPVKHGKDLDLEVEDTRRLNLLNTLPLVSPYSDGERLELWSLEAEKYRVGILHEFLSLTLEKRASIHHIVEFKEELCLTKHTYDMLKKQPRTFYLAGTEMNWVVFLKDAYDENGGLIDKDSQVIFNEKLYKYAQMKEGELDSSVWKS</sequence>
<evidence type="ECO:0000313" key="4">
    <source>
        <dbReference type="Proteomes" id="UP000807159"/>
    </source>
</evidence>